<sequence>MKATLKTLENALAIVILAPRWNRSNPFVLRNTGISGRTNPKIIDILCLHCLPIHNNDCLVRVCFPRIGDYQMIPSNGEGLDLRGFMIFGRADL</sequence>
<organism evidence="1 2">
    <name type="scientific">Steinernema glaseri</name>
    <dbReference type="NCBI Taxonomy" id="37863"/>
    <lineage>
        <taxon>Eukaryota</taxon>
        <taxon>Metazoa</taxon>
        <taxon>Ecdysozoa</taxon>
        <taxon>Nematoda</taxon>
        <taxon>Chromadorea</taxon>
        <taxon>Rhabditida</taxon>
        <taxon>Tylenchina</taxon>
        <taxon>Panagrolaimomorpha</taxon>
        <taxon>Strongyloidoidea</taxon>
        <taxon>Steinernematidae</taxon>
        <taxon>Steinernema</taxon>
    </lineage>
</organism>
<name>A0A1I7ZJT3_9BILA</name>
<protein>
    <submittedName>
        <fullName evidence="2">Secreted protein</fullName>
    </submittedName>
</protein>
<evidence type="ECO:0000313" key="1">
    <source>
        <dbReference type="Proteomes" id="UP000095287"/>
    </source>
</evidence>
<accession>A0A1I7ZJT3</accession>
<reference evidence="2" key="1">
    <citation type="submission" date="2016-11" db="UniProtKB">
        <authorList>
            <consortium name="WormBaseParasite"/>
        </authorList>
    </citation>
    <scope>IDENTIFICATION</scope>
</reference>
<dbReference type="AlphaFoldDB" id="A0A1I7ZJT3"/>
<evidence type="ECO:0000313" key="2">
    <source>
        <dbReference type="WBParaSite" id="L893_g27137.t1"/>
    </source>
</evidence>
<proteinExistence type="predicted"/>
<dbReference type="WBParaSite" id="L893_g27137.t1">
    <property type="protein sequence ID" value="L893_g27137.t1"/>
    <property type="gene ID" value="L893_g27137"/>
</dbReference>
<dbReference type="Proteomes" id="UP000095287">
    <property type="component" value="Unplaced"/>
</dbReference>
<keyword evidence="1" id="KW-1185">Reference proteome</keyword>